<feature type="compositionally biased region" description="Acidic residues" evidence="2">
    <location>
        <begin position="397"/>
        <end position="413"/>
    </location>
</feature>
<proteinExistence type="predicted"/>
<accession>A0A834RI82</accession>
<dbReference type="GO" id="GO:0051233">
    <property type="term" value="C:spindle midzone"/>
    <property type="evidence" value="ECO:0007669"/>
    <property type="project" value="TreeGrafter"/>
</dbReference>
<dbReference type="GO" id="GO:0051256">
    <property type="term" value="P:mitotic spindle midzone assembly"/>
    <property type="evidence" value="ECO:0007669"/>
    <property type="project" value="TreeGrafter"/>
</dbReference>
<dbReference type="InterPro" id="IPR000198">
    <property type="entry name" value="RhoGAP_dom"/>
</dbReference>
<evidence type="ECO:0000313" key="5">
    <source>
        <dbReference type="EnsemblMetazoa" id="KAF7496417.1"/>
    </source>
</evidence>
<dbReference type="PROSITE" id="PS50238">
    <property type="entry name" value="RHOGAP"/>
    <property type="match status" value="1"/>
</dbReference>
<feature type="compositionally biased region" description="Acidic residues" evidence="2">
    <location>
        <begin position="193"/>
        <end position="209"/>
    </location>
</feature>
<feature type="compositionally biased region" description="Basic and acidic residues" evidence="2">
    <location>
        <begin position="219"/>
        <end position="235"/>
    </location>
</feature>
<reference evidence="5" key="3">
    <citation type="submission" date="2022-06" db="UniProtKB">
        <authorList>
            <consortium name="EnsemblMetazoa"/>
        </authorList>
    </citation>
    <scope>IDENTIFICATION</scope>
</reference>
<feature type="region of interest" description="Disordered" evidence="2">
    <location>
        <begin position="379"/>
        <end position="432"/>
    </location>
</feature>
<dbReference type="GO" id="GO:0000281">
    <property type="term" value="P:mitotic cytokinesis"/>
    <property type="evidence" value="ECO:0007669"/>
    <property type="project" value="TreeGrafter"/>
</dbReference>
<dbReference type="SUPFAM" id="SSF48350">
    <property type="entry name" value="GTPase activation domain, GAP"/>
    <property type="match status" value="1"/>
</dbReference>
<feature type="coiled-coil region" evidence="1">
    <location>
        <begin position="541"/>
        <end position="604"/>
    </location>
</feature>
<dbReference type="GO" id="GO:0030496">
    <property type="term" value="C:midbody"/>
    <property type="evidence" value="ECO:0007669"/>
    <property type="project" value="TreeGrafter"/>
</dbReference>
<feature type="compositionally biased region" description="Basic and acidic residues" evidence="2">
    <location>
        <begin position="271"/>
        <end position="295"/>
    </location>
</feature>
<dbReference type="GO" id="GO:0007266">
    <property type="term" value="P:Rho protein signal transduction"/>
    <property type="evidence" value="ECO:0007669"/>
    <property type="project" value="TreeGrafter"/>
</dbReference>
<feature type="compositionally biased region" description="Basic and acidic residues" evidence="2">
    <location>
        <begin position="305"/>
        <end position="314"/>
    </location>
</feature>
<keyword evidence="6" id="KW-1185">Reference proteome</keyword>
<feature type="compositionally biased region" description="Acidic residues" evidence="2">
    <location>
        <begin position="315"/>
        <end position="331"/>
    </location>
</feature>
<dbReference type="Gene3D" id="1.10.555.10">
    <property type="entry name" value="Rho GTPase activation protein"/>
    <property type="match status" value="1"/>
</dbReference>
<sequence length="949" mass="110719">MGERERRNSVVELISKFNRLIQIDTERAKEERERISRFTLTARYSIYPYQSSSTSSYTSSSTLSRINQSYSNHTRQYSFSYHRSSFVNANVSNSYQSSSRNRHRMIDTISSYAFATTSPSPPQSSPTSLKTSSPSRLKDYEWSQSKNYRNQNYDSSPKQLNFNFERQNHNDLSRTDYNRYHKERSSIYTTGSVEDDDDNDDEDDEEEEEKSNIESIMVDSERDENNNRIRDEEYSSKSSSSSSSSSLSSDRMETDTEEDGKQSIVDETLDEEKYADDNSDEKEAKSLNESNRIEDIIDEDIVDEEERRDGKKEDEEKEDVEIEDDVDEAMDENNRISMAEISASNHIVDDETSSSTLTSEISSPTITKIASFEAIADQPEAVIDDLEEMFSNHENSDVDDDDDDDDVDDDDDDSPKPIVTEILDDEDEDNDDQNVFKNRKFLKKYPNSFEIVEIIEPEMIKETIEEISSPTFTISSISTPFWTKSFASNQIMPELYYPMRKKQRLSYCSLPSIPETDLESLASDNDDDDDRIFLNDTIPFNNELENELDQSKLSVEFDQKDSLQIDNQDDEGDIENEPAGSDLIEKFRENIEKNLESIDNLESEKHLDSNLLDEFDDGREKNENADKETTNFEIKLEDESVTMEPEPPKPEPIRLSRQNSLLEKLQQRYRHRFEVRTVFHQDDDAINEPIILLDGDNRASKRKDSLVQTKCFCGEWFRFSDKHLRCQNCLSACHLVCENLVPKPCIRYAYSTGRSTKKISNYVYPGQELSIPSFLINWLHEIENRCCNNMESDFEKVRLYCADQIPRTIRQQCKDFIERTKNGYQDLKLFDLQTICYFVQYFLGDCIEPIFPHKIWTKYSIRLKKTEPNITETELITELKEMDLPNRQTMSIVLIHLKHLIRCQFQSIDRILDIFGPILFGETQIQMKIQFFEIFLQINNINLMDLFKI</sequence>
<evidence type="ECO:0000259" key="3">
    <source>
        <dbReference type="PROSITE" id="PS50238"/>
    </source>
</evidence>
<evidence type="ECO:0000256" key="1">
    <source>
        <dbReference type="SAM" id="Coils"/>
    </source>
</evidence>
<dbReference type="GO" id="GO:0005634">
    <property type="term" value="C:nucleus"/>
    <property type="evidence" value="ECO:0007669"/>
    <property type="project" value="TreeGrafter"/>
</dbReference>
<dbReference type="GO" id="GO:0032154">
    <property type="term" value="C:cleavage furrow"/>
    <property type="evidence" value="ECO:0007669"/>
    <property type="project" value="TreeGrafter"/>
</dbReference>
<name>A0A834RI82_SARSC</name>
<keyword evidence="1" id="KW-0175">Coiled coil</keyword>
<dbReference type="EMBL" id="WVUK01000008">
    <property type="protein sequence ID" value="KAF7496417.1"/>
    <property type="molecule type" value="Genomic_DNA"/>
</dbReference>
<evidence type="ECO:0000313" key="6">
    <source>
        <dbReference type="Proteomes" id="UP000070412"/>
    </source>
</evidence>
<feature type="region of interest" description="Disordered" evidence="2">
    <location>
        <begin position="114"/>
        <end position="137"/>
    </location>
</feature>
<evidence type="ECO:0000313" key="4">
    <source>
        <dbReference type="EMBL" id="KAF7496417.1"/>
    </source>
</evidence>
<gene>
    <name evidence="4" type="ORF">SSS_2594</name>
</gene>
<dbReference type="PANTHER" id="PTHR46199:SF3">
    <property type="entry name" value="RAC GTPASE-ACTIVATING PROTEIN 1"/>
    <property type="match status" value="1"/>
</dbReference>
<dbReference type="PANTHER" id="PTHR46199">
    <property type="entry name" value="RAC GTPASE-ACTIVATING PROTEIN 1"/>
    <property type="match status" value="1"/>
</dbReference>
<dbReference type="Proteomes" id="UP000070412">
    <property type="component" value="Unassembled WGS sequence"/>
</dbReference>
<dbReference type="GO" id="GO:0005096">
    <property type="term" value="F:GTPase activator activity"/>
    <property type="evidence" value="ECO:0007669"/>
    <property type="project" value="TreeGrafter"/>
</dbReference>
<feature type="compositionally biased region" description="Basic and acidic residues" evidence="2">
    <location>
        <begin position="167"/>
        <end position="185"/>
    </location>
</feature>
<feature type="compositionally biased region" description="Low complexity" evidence="2">
    <location>
        <begin position="353"/>
        <end position="362"/>
    </location>
</feature>
<dbReference type="OrthoDB" id="2218807at2759"/>
<reference evidence="6" key="1">
    <citation type="journal article" date="2020" name="PLoS Negl. Trop. Dis.">
        <title>High-quality nuclear genome for Sarcoptes scabiei-A critical resource for a neglected parasite.</title>
        <authorList>
            <person name="Korhonen P.K."/>
            <person name="Gasser R.B."/>
            <person name="Ma G."/>
            <person name="Wang T."/>
            <person name="Stroehlein A.J."/>
            <person name="Young N.D."/>
            <person name="Ang C.S."/>
            <person name="Fernando D.D."/>
            <person name="Lu H.C."/>
            <person name="Taylor S."/>
            <person name="Reynolds S.L."/>
            <person name="Mofiz E."/>
            <person name="Najaraj S.H."/>
            <person name="Gowda H."/>
            <person name="Madugundu A."/>
            <person name="Renuse S."/>
            <person name="Holt D."/>
            <person name="Pandey A."/>
            <person name="Papenfuss A.T."/>
            <person name="Fischer K."/>
        </authorList>
    </citation>
    <scope>NUCLEOTIDE SEQUENCE [LARGE SCALE GENOMIC DNA]</scope>
</reference>
<dbReference type="GO" id="GO:0097149">
    <property type="term" value="C:centralspindlin complex"/>
    <property type="evidence" value="ECO:0007669"/>
    <property type="project" value="TreeGrafter"/>
</dbReference>
<feature type="compositionally biased region" description="Low complexity" evidence="2">
    <location>
        <begin position="125"/>
        <end position="135"/>
    </location>
</feature>
<feature type="compositionally biased region" description="Low complexity" evidence="2">
    <location>
        <begin position="236"/>
        <end position="249"/>
    </location>
</feature>
<feature type="domain" description="Rho-GAP" evidence="3">
    <location>
        <begin position="757"/>
        <end position="947"/>
    </location>
</feature>
<feature type="region of interest" description="Disordered" evidence="2">
    <location>
        <begin position="167"/>
        <end position="362"/>
    </location>
</feature>
<dbReference type="EnsemblMetazoa" id="SSS_2594s_mrna">
    <property type="protein sequence ID" value="KAF7496417.1"/>
    <property type="gene ID" value="SSS_2594"/>
</dbReference>
<reference evidence="4" key="2">
    <citation type="submission" date="2020-01" db="EMBL/GenBank/DDBJ databases">
        <authorList>
            <person name="Korhonen P.K.K."/>
            <person name="Guangxu M.G."/>
            <person name="Wang T.W."/>
            <person name="Stroehlein A.J.S."/>
            <person name="Young N.D."/>
            <person name="Ang C.-S.A."/>
            <person name="Fernando D.W.F."/>
            <person name="Lu H.L."/>
            <person name="Taylor S.T."/>
            <person name="Ehtesham M.E.M."/>
            <person name="Najaraj S.H.N."/>
            <person name="Harsha G.H.G."/>
            <person name="Madugundu A.M."/>
            <person name="Renuse S.R."/>
            <person name="Holt D.H."/>
            <person name="Pandey A.P."/>
            <person name="Papenfuss A.P."/>
            <person name="Gasser R.B.G."/>
            <person name="Fischer K.F."/>
        </authorList>
    </citation>
    <scope>NUCLEOTIDE SEQUENCE</scope>
    <source>
        <strain evidence="4">SSS_KF_BRIS2020</strain>
    </source>
</reference>
<dbReference type="AlphaFoldDB" id="A0A834RI82"/>
<evidence type="ECO:0000256" key="2">
    <source>
        <dbReference type="SAM" id="MobiDB-lite"/>
    </source>
</evidence>
<protein>
    <recommendedName>
        <fullName evidence="3">Rho-GAP domain-containing protein</fullName>
    </recommendedName>
</protein>
<organism evidence="4">
    <name type="scientific">Sarcoptes scabiei</name>
    <name type="common">Itch mite</name>
    <name type="synonym">Acarus scabiei</name>
    <dbReference type="NCBI Taxonomy" id="52283"/>
    <lineage>
        <taxon>Eukaryota</taxon>
        <taxon>Metazoa</taxon>
        <taxon>Ecdysozoa</taxon>
        <taxon>Arthropoda</taxon>
        <taxon>Chelicerata</taxon>
        <taxon>Arachnida</taxon>
        <taxon>Acari</taxon>
        <taxon>Acariformes</taxon>
        <taxon>Sarcoptiformes</taxon>
        <taxon>Astigmata</taxon>
        <taxon>Psoroptidia</taxon>
        <taxon>Sarcoptoidea</taxon>
        <taxon>Sarcoptidae</taxon>
        <taxon>Sarcoptinae</taxon>
        <taxon>Sarcoptes</taxon>
    </lineage>
</organism>
<dbReference type="InterPro" id="IPR008936">
    <property type="entry name" value="Rho_GTPase_activation_prot"/>
</dbReference>
<feature type="compositionally biased region" description="Acidic residues" evidence="2">
    <location>
        <begin position="422"/>
        <end position="432"/>
    </location>
</feature>